<accession>A0A9D4QAL1</accession>
<reference evidence="1" key="2">
    <citation type="submission" date="2021-09" db="EMBL/GenBank/DDBJ databases">
        <authorList>
            <person name="Jia N."/>
            <person name="Wang J."/>
            <person name="Shi W."/>
            <person name="Du L."/>
            <person name="Sun Y."/>
            <person name="Zhan W."/>
            <person name="Jiang J."/>
            <person name="Wang Q."/>
            <person name="Zhang B."/>
            <person name="Ji P."/>
            <person name="Sakyi L.B."/>
            <person name="Cui X."/>
            <person name="Yuan T."/>
            <person name="Jiang B."/>
            <person name="Yang W."/>
            <person name="Lam T.T.-Y."/>
            <person name="Chang Q."/>
            <person name="Ding S."/>
            <person name="Wang X."/>
            <person name="Zhu J."/>
            <person name="Ruan X."/>
            <person name="Zhao L."/>
            <person name="Wei J."/>
            <person name="Que T."/>
            <person name="Du C."/>
            <person name="Cheng J."/>
            <person name="Dai P."/>
            <person name="Han X."/>
            <person name="Huang E."/>
            <person name="Gao Y."/>
            <person name="Liu J."/>
            <person name="Shao H."/>
            <person name="Ye R."/>
            <person name="Li L."/>
            <person name="Wei W."/>
            <person name="Wang X."/>
            <person name="Wang C."/>
            <person name="Huo Q."/>
            <person name="Li W."/>
            <person name="Guo W."/>
            <person name="Chen H."/>
            <person name="Chen S."/>
            <person name="Zhou L."/>
            <person name="Zhou L."/>
            <person name="Ni X."/>
            <person name="Tian J."/>
            <person name="Zhou Y."/>
            <person name="Sheng Y."/>
            <person name="Liu T."/>
            <person name="Pan Y."/>
            <person name="Xia L."/>
            <person name="Li J."/>
            <person name="Zhao F."/>
            <person name="Cao W."/>
        </authorList>
    </citation>
    <scope>NUCLEOTIDE SEQUENCE</scope>
    <source>
        <strain evidence="1">Rsan-2018</strain>
        <tissue evidence="1">Larvae</tissue>
    </source>
</reference>
<comment type="caution">
    <text evidence="1">The sequence shown here is derived from an EMBL/GenBank/DDBJ whole genome shotgun (WGS) entry which is preliminary data.</text>
</comment>
<dbReference type="AlphaFoldDB" id="A0A9D4QAL1"/>
<name>A0A9D4QAL1_RHISA</name>
<dbReference type="EMBL" id="JABSTV010001247">
    <property type="protein sequence ID" value="KAH7972970.1"/>
    <property type="molecule type" value="Genomic_DNA"/>
</dbReference>
<reference evidence="1" key="1">
    <citation type="journal article" date="2020" name="Cell">
        <title>Large-Scale Comparative Analyses of Tick Genomes Elucidate Their Genetic Diversity and Vector Capacities.</title>
        <authorList>
            <consortium name="Tick Genome and Microbiome Consortium (TIGMIC)"/>
            <person name="Jia N."/>
            <person name="Wang J."/>
            <person name="Shi W."/>
            <person name="Du L."/>
            <person name="Sun Y."/>
            <person name="Zhan W."/>
            <person name="Jiang J.F."/>
            <person name="Wang Q."/>
            <person name="Zhang B."/>
            <person name="Ji P."/>
            <person name="Bell-Sakyi L."/>
            <person name="Cui X.M."/>
            <person name="Yuan T.T."/>
            <person name="Jiang B.G."/>
            <person name="Yang W.F."/>
            <person name="Lam T.T."/>
            <person name="Chang Q.C."/>
            <person name="Ding S.J."/>
            <person name="Wang X.J."/>
            <person name="Zhu J.G."/>
            <person name="Ruan X.D."/>
            <person name="Zhao L."/>
            <person name="Wei J.T."/>
            <person name="Ye R.Z."/>
            <person name="Que T.C."/>
            <person name="Du C.H."/>
            <person name="Zhou Y.H."/>
            <person name="Cheng J.X."/>
            <person name="Dai P.F."/>
            <person name="Guo W.B."/>
            <person name="Han X.H."/>
            <person name="Huang E.J."/>
            <person name="Li L.F."/>
            <person name="Wei W."/>
            <person name="Gao Y.C."/>
            <person name="Liu J.Z."/>
            <person name="Shao H.Z."/>
            <person name="Wang X."/>
            <person name="Wang C.C."/>
            <person name="Yang T.C."/>
            <person name="Huo Q.B."/>
            <person name="Li W."/>
            <person name="Chen H.Y."/>
            <person name="Chen S.E."/>
            <person name="Zhou L.G."/>
            <person name="Ni X.B."/>
            <person name="Tian J.H."/>
            <person name="Sheng Y."/>
            <person name="Liu T."/>
            <person name="Pan Y.S."/>
            <person name="Xia L.Y."/>
            <person name="Li J."/>
            <person name="Zhao F."/>
            <person name="Cao W.C."/>
        </authorList>
    </citation>
    <scope>NUCLEOTIDE SEQUENCE</scope>
    <source>
        <strain evidence="1">Rsan-2018</strain>
    </source>
</reference>
<dbReference type="Proteomes" id="UP000821837">
    <property type="component" value="Chromosome 11"/>
</dbReference>
<proteinExistence type="predicted"/>
<gene>
    <name evidence="1" type="ORF">HPB52_019707</name>
</gene>
<sequence length="95" mass="10809">MVPKPKKPIAVGKLRPLSLTSCARKLFECGTPERLTSHIEYNGYYPYYPYGLRQLISTQHVLLLLKEGLVDFLSKHNKSSVLAINVKSTFDNFSH</sequence>
<evidence type="ECO:0000313" key="1">
    <source>
        <dbReference type="EMBL" id="KAH7972970.1"/>
    </source>
</evidence>
<organism evidence="1 2">
    <name type="scientific">Rhipicephalus sanguineus</name>
    <name type="common">Brown dog tick</name>
    <name type="synonym">Ixodes sanguineus</name>
    <dbReference type="NCBI Taxonomy" id="34632"/>
    <lineage>
        <taxon>Eukaryota</taxon>
        <taxon>Metazoa</taxon>
        <taxon>Ecdysozoa</taxon>
        <taxon>Arthropoda</taxon>
        <taxon>Chelicerata</taxon>
        <taxon>Arachnida</taxon>
        <taxon>Acari</taxon>
        <taxon>Parasitiformes</taxon>
        <taxon>Ixodida</taxon>
        <taxon>Ixodoidea</taxon>
        <taxon>Ixodidae</taxon>
        <taxon>Rhipicephalinae</taxon>
        <taxon>Rhipicephalus</taxon>
        <taxon>Rhipicephalus</taxon>
    </lineage>
</organism>
<evidence type="ECO:0000313" key="2">
    <source>
        <dbReference type="Proteomes" id="UP000821837"/>
    </source>
</evidence>
<evidence type="ECO:0008006" key="3">
    <source>
        <dbReference type="Google" id="ProtNLM"/>
    </source>
</evidence>
<keyword evidence="2" id="KW-1185">Reference proteome</keyword>
<protein>
    <recommendedName>
        <fullName evidence="3">Reverse transcriptase domain-containing protein</fullName>
    </recommendedName>
</protein>